<comment type="caution">
    <text evidence="3">The sequence shown here is derived from an EMBL/GenBank/DDBJ whole genome shotgun (WGS) entry which is preliminary data.</text>
</comment>
<evidence type="ECO:0000313" key="4">
    <source>
        <dbReference type="Proteomes" id="UP000054783"/>
    </source>
</evidence>
<keyword evidence="4" id="KW-1185">Reference proteome</keyword>
<dbReference type="AlphaFoldDB" id="A0A0V0Z2T3"/>
<evidence type="ECO:0000256" key="1">
    <source>
        <dbReference type="SAM" id="MobiDB-lite"/>
    </source>
</evidence>
<feature type="region of interest" description="Disordered" evidence="1">
    <location>
        <begin position="1"/>
        <end position="32"/>
    </location>
</feature>
<dbReference type="EMBL" id="JYDQ01000762">
    <property type="protein sequence ID" value="KRY06516.1"/>
    <property type="molecule type" value="Genomic_DNA"/>
</dbReference>
<gene>
    <name evidence="2" type="ORF">T12_10479</name>
    <name evidence="3" type="ORF">T12_10934</name>
</gene>
<accession>A0A0V0Z2T3</accession>
<evidence type="ECO:0000313" key="3">
    <source>
        <dbReference type="EMBL" id="KRY06841.1"/>
    </source>
</evidence>
<sequence length="32" mass="3726">MGIIRRERRAEKGRKNQLKDVKGHSDNFKNGS</sequence>
<reference evidence="3 4" key="1">
    <citation type="submission" date="2015-01" db="EMBL/GenBank/DDBJ databases">
        <title>Evolution of Trichinella species and genotypes.</title>
        <authorList>
            <person name="Korhonen P.K."/>
            <person name="Edoardo P."/>
            <person name="Giuseppe L.R."/>
            <person name="Gasser R.B."/>
        </authorList>
    </citation>
    <scope>NUCLEOTIDE SEQUENCE [LARGE SCALE GENOMIC DNA]</scope>
    <source>
        <strain evidence="3">ISS2496</strain>
    </source>
</reference>
<dbReference type="EMBL" id="JYDQ01000645">
    <property type="protein sequence ID" value="KRY06841.1"/>
    <property type="molecule type" value="Genomic_DNA"/>
</dbReference>
<name>A0A0V0Z2T3_9BILA</name>
<dbReference type="Proteomes" id="UP000054783">
    <property type="component" value="Unassembled WGS sequence"/>
</dbReference>
<organism evidence="3 4">
    <name type="scientific">Trichinella patagoniensis</name>
    <dbReference type="NCBI Taxonomy" id="990121"/>
    <lineage>
        <taxon>Eukaryota</taxon>
        <taxon>Metazoa</taxon>
        <taxon>Ecdysozoa</taxon>
        <taxon>Nematoda</taxon>
        <taxon>Enoplea</taxon>
        <taxon>Dorylaimia</taxon>
        <taxon>Trichinellida</taxon>
        <taxon>Trichinellidae</taxon>
        <taxon>Trichinella</taxon>
    </lineage>
</organism>
<protein>
    <submittedName>
        <fullName evidence="3">Uncharacterized protein</fullName>
    </submittedName>
</protein>
<evidence type="ECO:0000313" key="2">
    <source>
        <dbReference type="EMBL" id="KRY06516.1"/>
    </source>
</evidence>
<proteinExistence type="predicted"/>